<dbReference type="Proteomes" id="UP001148662">
    <property type="component" value="Unassembled WGS sequence"/>
</dbReference>
<gene>
    <name evidence="1" type="ORF">NM688_g3107</name>
</gene>
<name>A0ACC1T6L1_9APHY</name>
<reference evidence="1" key="1">
    <citation type="submission" date="2022-07" db="EMBL/GenBank/DDBJ databases">
        <title>Genome Sequence of Phlebia brevispora.</title>
        <authorList>
            <person name="Buettner E."/>
        </authorList>
    </citation>
    <scope>NUCLEOTIDE SEQUENCE</scope>
    <source>
        <strain evidence="1">MPL23</strain>
    </source>
</reference>
<protein>
    <submittedName>
        <fullName evidence="1">Uncharacterized protein</fullName>
    </submittedName>
</protein>
<proteinExistence type="predicted"/>
<organism evidence="1 2">
    <name type="scientific">Phlebia brevispora</name>
    <dbReference type="NCBI Taxonomy" id="194682"/>
    <lineage>
        <taxon>Eukaryota</taxon>
        <taxon>Fungi</taxon>
        <taxon>Dikarya</taxon>
        <taxon>Basidiomycota</taxon>
        <taxon>Agaricomycotina</taxon>
        <taxon>Agaricomycetes</taxon>
        <taxon>Polyporales</taxon>
        <taxon>Meruliaceae</taxon>
        <taxon>Phlebia</taxon>
    </lineage>
</organism>
<sequence length="618" mass="68636">MPLSQSVTARDVKELYEEKYAGEKLVTIKKEVPTLTDFEGKHGWVVGGFQVHSEGDRVVVVGGLDNLLKGAATQCLQNLNLALGYDELAGIPVACAVAVLGYCAYAFWKSRKHNPKGLPSFPGPAPLPIVGNILDIPSGGEEWRTYEEIGKKYGTDVVFLKVFGNPMVVINSFRAANELLDKKGAIYSSRPRLVMINELMGWSWNLILMAYGREFLGYRKIVQQYFQPQMVSKFHHPVMRREVGTLLYNLLITPEDFAHHLKRMAAAIIMMITYGHQVAPQGDEYVRIAEGVREYADKNPGASAVEILPILKHIPSWVPGAGFKRYARVAYDLAVQMRNKPYQMVKQRIAAGNAVPCMVTTLLDEKVEIEGVDVDDVVQNASAVVYSAGADTTVAALTNFFLAMRTYPDIQKRAQAELDSVLGRERLPDFGDRVQLPYVSAIVKESLRWKAVSPLGVPHATMTDDEYRGRYIPQGTTVLANLSAMLHDESVYPEPDVFNPDRYLPAAGKEPAPDPARAAFGFGRRCQSLDPCHFHILFTLKTMISLQRICPGRFFADDSLFITIASILYAFSITHPENADMDEGIRWSSGLVSLPNPFFCTILPRFQGVEDLLAAARA</sequence>
<evidence type="ECO:0000313" key="2">
    <source>
        <dbReference type="Proteomes" id="UP001148662"/>
    </source>
</evidence>
<dbReference type="EMBL" id="JANHOG010000429">
    <property type="protein sequence ID" value="KAJ3554446.1"/>
    <property type="molecule type" value="Genomic_DNA"/>
</dbReference>
<comment type="caution">
    <text evidence="1">The sequence shown here is derived from an EMBL/GenBank/DDBJ whole genome shotgun (WGS) entry which is preliminary data.</text>
</comment>
<accession>A0ACC1T6L1</accession>
<evidence type="ECO:0000313" key="1">
    <source>
        <dbReference type="EMBL" id="KAJ3554446.1"/>
    </source>
</evidence>
<keyword evidence="2" id="KW-1185">Reference proteome</keyword>